<dbReference type="Proteomes" id="UP000839052">
    <property type="component" value="Chromosome"/>
</dbReference>
<dbReference type="PANTHER" id="PTHR43685:SF12">
    <property type="entry name" value="GLYCOSYL TRANSFERASE FAMILY 2"/>
    <property type="match status" value="1"/>
</dbReference>
<dbReference type="PANTHER" id="PTHR43685">
    <property type="entry name" value="GLYCOSYLTRANSFERASE"/>
    <property type="match status" value="1"/>
</dbReference>
<sequence length="312" mass="34213">MGSLSGPRFSVIIPAYNAAGTLARALDSVLTQSWAAFEVIVIDDGSVDNTAAVAANYGEKIRYLRQNNVGVSAARNHGARIASGDWLTFLDADDWYYPDRLKWHGEWITRDPTLDFLTGNYEYRDTSGTLLSYSMQNKASGRVMLTKAAGNLEVVMADSEFEAFIADHFGDTHTLSLPRATFLELGGYPMGFKVCEDVHLLTRLVARSHRVGVVCEPLAVYLIHAASATRADPVRAQFENVRTLLALGKLAGSLPPEVRRGYFTRLHQARLNLGYALIKSGRHFSAVRAVLPSLIEAPSLTSVRNLLSIIKG</sequence>
<dbReference type="Pfam" id="PF00535">
    <property type="entry name" value="Glycos_transf_2"/>
    <property type="match status" value="1"/>
</dbReference>
<accession>A0ABM8YZ62</accession>
<evidence type="ECO:0000313" key="2">
    <source>
        <dbReference type="EMBL" id="CAG9932777.1"/>
    </source>
</evidence>
<evidence type="ECO:0000259" key="1">
    <source>
        <dbReference type="Pfam" id="PF00535"/>
    </source>
</evidence>
<organism evidence="2 3">
    <name type="scientific">Candidatus Nitrotoga arctica</name>
    <dbReference type="NCBI Taxonomy" id="453162"/>
    <lineage>
        <taxon>Bacteria</taxon>
        <taxon>Pseudomonadati</taxon>
        <taxon>Pseudomonadota</taxon>
        <taxon>Betaproteobacteria</taxon>
        <taxon>Nitrosomonadales</taxon>
        <taxon>Gallionellaceae</taxon>
        <taxon>Candidatus Nitrotoga</taxon>
    </lineage>
</organism>
<proteinExistence type="predicted"/>
<keyword evidence="3" id="KW-1185">Reference proteome</keyword>
<dbReference type="Gene3D" id="3.90.550.10">
    <property type="entry name" value="Spore Coat Polysaccharide Biosynthesis Protein SpsA, Chain A"/>
    <property type="match status" value="1"/>
</dbReference>
<gene>
    <name evidence="2" type="ORF">NTG6680_1524</name>
</gene>
<dbReference type="InterPro" id="IPR050834">
    <property type="entry name" value="Glycosyltransf_2"/>
</dbReference>
<dbReference type="EMBL" id="OU912926">
    <property type="protein sequence ID" value="CAG9932777.1"/>
    <property type="molecule type" value="Genomic_DNA"/>
</dbReference>
<dbReference type="CDD" id="cd00761">
    <property type="entry name" value="Glyco_tranf_GTA_type"/>
    <property type="match status" value="1"/>
</dbReference>
<feature type="domain" description="Glycosyltransferase 2-like" evidence="1">
    <location>
        <begin position="10"/>
        <end position="127"/>
    </location>
</feature>
<dbReference type="InterPro" id="IPR001173">
    <property type="entry name" value="Glyco_trans_2-like"/>
</dbReference>
<name>A0ABM8YZ62_9PROT</name>
<reference evidence="2 3" key="1">
    <citation type="submission" date="2021-10" db="EMBL/GenBank/DDBJ databases">
        <authorList>
            <person name="Koch H."/>
        </authorList>
    </citation>
    <scope>NUCLEOTIDE SEQUENCE [LARGE SCALE GENOMIC DNA]</scope>
    <source>
        <strain evidence="2">6680</strain>
    </source>
</reference>
<evidence type="ECO:0000313" key="3">
    <source>
        <dbReference type="Proteomes" id="UP000839052"/>
    </source>
</evidence>
<dbReference type="SUPFAM" id="SSF53448">
    <property type="entry name" value="Nucleotide-diphospho-sugar transferases"/>
    <property type="match status" value="1"/>
</dbReference>
<protein>
    <submittedName>
        <fullName evidence="2">Glycosyltransferase involved in cell wall bisynthesis</fullName>
    </submittedName>
</protein>
<dbReference type="InterPro" id="IPR029044">
    <property type="entry name" value="Nucleotide-diphossugar_trans"/>
</dbReference>